<dbReference type="AlphaFoldDB" id="A0AA96WBF0"/>
<organism evidence="1">
    <name type="scientific">Leptolyngbya sp. NK1-12</name>
    <dbReference type="NCBI Taxonomy" id="2547451"/>
    <lineage>
        <taxon>Bacteria</taxon>
        <taxon>Bacillati</taxon>
        <taxon>Cyanobacteriota</taxon>
        <taxon>Cyanophyceae</taxon>
        <taxon>Leptolyngbyales</taxon>
        <taxon>Leptolyngbyaceae</taxon>
        <taxon>Leptolyngbya group</taxon>
        <taxon>Leptolyngbya</taxon>
    </lineage>
</organism>
<dbReference type="EMBL" id="CP053586">
    <property type="protein sequence ID" value="WNZ21440.1"/>
    <property type="molecule type" value="Genomic_DNA"/>
</dbReference>
<accession>A0AA96WBF0</accession>
<name>A0AA96WBF0_9CYAN</name>
<dbReference type="Pfam" id="PF14559">
    <property type="entry name" value="TPR_19"/>
    <property type="match status" value="1"/>
</dbReference>
<dbReference type="RefSeq" id="WP_316432675.1">
    <property type="nucleotide sequence ID" value="NZ_CP053586.1"/>
</dbReference>
<dbReference type="InterPro" id="IPR011990">
    <property type="entry name" value="TPR-like_helical_dom_sf"/>
</dbReference>
<sequence>MLDQLAAAFDRGDYRTAASLLKQLQHQTPDNPWVKLYSGRLREVAGKLEAAETIYRQLLRETTNPKVAVQARQGLQRLTDLAQAQREAALAEAAADPANTGIGFLILDAVGPEQRQTAAQSFARIMKLDAYTARLLLPSRGWRLYRVGPLAELQLYGQDLLKAGIPSFWQALAKIQAIRVFRVHYLQAVSPQVTVVCENEAGQLGALSFDWSEVAKRVEGRLPIFEDVVDTDSRNQLTRKQKTQDYAQVIDLHLPRRNCMLRFCDWSYQYQQGVIFDASQDGELSVTQSTNRIRWNQLVYFLDHYLAAVPVWAEFPAFAETALEPLALVRDLKSHIDLLRKAPSRWDPAFQLYSGLVFAR</sequence>
<protein>
    <submittedName>
        <fullName evidence="1">Tetratricopeptide repeat protein</fullName>
    </submittedName>
</protein>
<dbReference type="Gene3D" id="1.25.40.10">
    <property type="entry name" value="Tetratricopeptide repeat domain"/>
    <property type="match status" value="1"/>
</dbReference>
<dbReference type="SUPFAM" id="SSF48452">
    <property type="entry name" value="TPR-like"/>
    <property type="match status" value="1"/>
</dbReference>
<proteinExistence type="predicted"/>
<evidence type="ECO:0000313" key="1">
    <source>
        <dbReference type="EMBL" id="WNZ21440.1"/>
    </source>
</evidence>
<reference evidence="1" key="1">
    <citation type="submission" date="2020-05" db="EMBL/GenBank/DDBJ databases">
        <authorList>
            <person name="Zhu T."/>
            <person name="Keshari N."/>
            <person name="Lu X."/>
        </authorList>
    </citation>
    <scope>NUCLEOTIDE SEQUENCE</scope>
    <source>
        <strain evidence="1">NK1-12</strain>
    </source>
</reference>
<gene>
    <name evidence="1" type="ORF">HJG54_00220</name>
</gene>